<evidence type="ECO:0000313" key="2">
    <source>
        <dbReference type="Proteomes" id="UP000694846"/>
    </source>
</evidence>
<dbReference type="OrthoDB" id="8194697at2759"/>
<dbReference type="Proteomes" id="UP000694846">
    <property type="component" value="Unplaced"/>
</dbReference>
<protein>
    <submittedName>
        <fullName evidence="3">Uncharacterized protein LOC112682853</fullName>
    </submittedName>
</protein>
<reference evidence="3" key="1">
    <citation type="submission" date="2025-08" db="UniProtKB">
        <authorList>
            <consortium name="RefSeq"/>
        </authorList>
    </citation>
    <scope>IDENTIFICATION</scope>
    <source>
        <tissue evidence="3">Whole body</tissue>
    </source>
</reference>
<sequence>MQQLWTSGIDWDDPIPTDVGVLCSRYQSELHQIENISTPRHITHDNAISTQLHEFYDSSEKGYAAAIYLRVETATSIHCQLIIGKSNVAPLKRTTIPRLKLCSAHLAAKLLHLVRTTYTDRVQIDDLFAWTDFTTALVWIRSSPHRWDTFVANRTSQIQELTTPSIWRHVPTKLNPADCASKGLFPSELENHSLWWTGPLYLLDPPSKWPGATFHSPEDQTTKPLEKTKQDTQSAFSEDILRLKKSLRCSKNLRSLDIFLDTHGLIRFGGRLRNADVPYEQKHPLLLPSNHRVTDLLIDYFHQRLKHPGAAALQSWLQREWRIQSAQRVIRSRLRLCISCFHVRPRSLQPKMANLPKYLKSRLKSPISRK</sequence>
<dbReference type="InterPro" id="IPR008042">
    <property type="entry name" value="Retrotrans_Pao"/>
</dbReference>
<evidence type="ECO:0000256" key="1">
    <source>
        <dbReference type="SAM" id="MobiDB-lite"/>
    </source>
</evidence>
<gene>
    <name evidence="3" type="primary">LOC112682853</name>
</gene>
<dbReference type="GeneID" id="112682853"/>
<dbReference type="PANTHER" id="PTHR47331">
    <property type="entry name" value="PHD-TYPE DOMAIN-CONTAINING PROTEIN"/>
    <property type="match status" value="1"/>
</dbReference>
<feature type="region of interest" description="Disordered" evidence="1">
    <location>
        <begin position="212"/>
        <end position="231"/>
    </location>
</feature>
<accession>A0A8B8FFV6</accession>
<proteinExistence type="predicted"/>
<name>A0A8B8FFV6_9HEMI</name>
<dbReference type="Pfam" id="PF05380">
    <property type="entry name" value="Peptidase_A17"/>
    <property type="match status" value="1"/>
</dbReference>
<dbReference type="RefSeq" id="XP_025409387.1">
    <property type="nucleotide sequence ID" value="XM_025553602.1"/>
</dbReference>
<feature type="compositionally biased region" description="Basic and acidic residues" evidence="1">
    <location>
        <begin position="216"/>
        <end position="230"/>
    </location>
</feature>
<dbReference type="AlphaFoldDB" id="A0A8B8FFV6"/>
<keyword evidence="2" id="KW-1185">Reference proteome</keyword>
<organism evidence="2 3">
    <name type="scientific">Sipha flava</name>
    <name type="common">yellow sugarcane aphid</name>
    <dbReference type="NCBI Taxonomy" id="143950"/>
    <lineage>
        <taxon>Eukaryota</taxon>
        <taxon>Metazoa</taxon>
        <taxon>Ecdysozoa</taxon>
        <taxon>Arthropoda</taxon>
        <taxon>Hexapoda</taxon>
        <taxon>Insecta</taxon>
        <taxon>Pterygota</taxon>
        <taxon>Neoptera</taxon>
        <taxon>Paraneoptera</taxon>
        <taxon>Hemiptera</taxon>
        <taxon>Sternorrhyncha</taxon>
        <taxon>Aphidomorpha</taxon>
        <taxon>Aphidoidea</taxon>
        <taxon>Aphididae</taxon>
        <taxon>Sipha</taxon>
    </lineage>
</organism>
<evidence type="ECO:0000313" key="3">
    <source>
        <dbReference type="RefSeq" id="XP_025409387.1"/>
    </source>
</evidence>